<keyword evidence="4 10" id="KW-0678">Repressor</keyword>
<dbReference type="GO" id="GO:0006355">
    <property type="term" value="P:regulation of DNA-templated transcription"/>
    <property type="evidence" value="ECO:0007669"/>
    <property type="project" value="InterPro"/>
</dbReference>
<evidence type="ECO:0000256" key="11">
    <source>
        <dbReference type="SAM" id="MobiDB-lite"/>
    </source>
</evidence>
<dbReference type="AlphaFoldDB" id="A0AAE1N287"/>
<comment type="similarity">
    <text evidence="2 10">Belongs to the Aux/IAA family.</text>
</comment>
<comment type="function">
    <text evidence="9">Aux/IAA proteins are short-lived transcriptional factors that function as repressors of early auxin response genes at low auxin concentrations. Repression is thought to result from the interaction with auxin response factors (ARFs), proteins that bind to the auxin-responsive promoter element (AuxRE). Formation of heterodimers with ARF proteins may alter their ability to modulate early auxin response genes expression.</text>
</comment>
<keyword evidence="14" id="KW-1185">Reference proteome</keyword>
<feature type="compositionally biased region" description="Polar residues" evidence="11">
    <location>
        <begin position="130"/>
        <end position="139"/>
    </location>
</feature>
<feature type="region of interest" description="Disordered" evidence="11">
    <location>
        <begin position="70"/>
        <end position="90"/>
    </location>
</feature>
<evidence type="ECO:0000313" key="13">
    <source>
        <dbReference type="EMBL" id="KAK4281339.1"/>
    </source>
</evidence>
<dbReference type="InterPro" id="IPR033389">
    <property type="entry name" value="AUX/IAA_dom"/>
</dbReference>
<dbReference type="Proteomes" id="UP001293593">
    <property type="component" value="Unassembled WGS sequence"/>
</dbReference>
<feature type="domain" description="PB1" evidence="12">
    <location>
        <begin position="172"/>
        <end position="277"/>
    </location>
</feature>
<evidence type="ECO:0000313" key="14">
    <source>
        <dbReference type="Proteomes" id="UP001293593"/>
    </source>
</evidence>
<evidence type="ECO:0000256" key="7">
    <source>
        <dbReference type="ARBA" id="ARBA00023242"/>
    </source>
</evidence>
<keyword evidence="6 10" id="KW-0804">Transcription</keyword>
<dbReference type="GO" id="GO:0005634">
    <property type="term" value="C:nucleus"/>
    <property type="evidence" value="ECO:0007669"/>
    <property type="project" value="UniProtKB-SubCell"/>
</dbReference>
<reference evidence="13" key="1">
    <citation type="submission" date="2023-10" db="EMBL/GenBank/DDBJ databases">
        <title>Chromosome-level genome of the transformable northern wattle, Acacia crassicarpa.</title>
        <authorList>
            <person name="Massaro I."/>
            <person name="Sinha N.R."/>
            <person name="Poethig S."/>
            <person name="Leichty A.R."/>
        </authorList>
    </citation>
    <scope>NUCLEOTIDE SEQUENCE</scope>
    <source>
        <strain evidence="13">Acra3RX</strain>
        <tissue evidence="13">Leaf</tissue>
    </source>
</reference>
<feature type="region of interest" description="Disordered" evidence="11">
    <location>
        <begin position="1"/>
        <end position="23"/>
    </location>
</feature>
<dbReference type="PANTHER" id="PTHR31734">
    <property type="entry name" value="AUXIN-RESPONSIVE PROTEIN IAA17"/>
    <property type="match status" value="1"/>
</dbReference>
<feature type="compositionally biased region" description="Polar residues" evidence="11">
    <location>
        <begin position="153"/>
        <end position="163"/>
    </location>
</feature>
<dbReference type="EMBL" id="JAWXYG010000002">
    <property type="protein sequence ID" value="KAK4281339.1"/>
    <property type="molecule type" value="Genomic_DNA"/>
</dbReference>
<comment type="caution">
    <text evidence="13">The sequence shown here is derived from an EMBL/GenBank/DDBJ whole genome shotgun (WGS) entry which is preliminary data.</text>
</comment>
<comment type="subcellular location">
    <subcellularLocation>
        <location evidence="1 10">Nucleus</location>
    </subcellularLocation>
</comment>
<dbReference type="FunFam" id="3.10.20.90:FF:000078">
    <property type="entry name" value="Auxin-responsive protein"/>
    <property type="match status" value="1"/>
</dbReference>
<dbReference type="Gene3D" id="3.10.20.90">
    <property type="entry name" value="Phosphatidylinositol 3-kinase Catalytic Subunit, Chain A, domain 1"/>
    <property type="match status" value="1"/>
</dbReference>
<gene>
    <name evidence="13" type="ORF">QN277_012847</name>
</gene>
<keyword evidence="5 10" id="KW-0805">Transcription regulation</keyword>
<dbReference type="GO" id="GO:0009734">
    <property type="term" value="P:auxin-activated signaling pathway"/>
    <property type="evidence" value="ECO:0007669"/>
    <property type="project" value="UniProtKB-UniRule"/>
</dbReference>
<evidence type="ECO:0000256" key="5">
    <source>
        <dbReference type="ARBA" id="ARBA00023015"/>
    </source>
</evidence>
<evidence type="ECO:0000256" key="1">
    <source>
        <dbReference type="ARBA" id="ARBA00004123"/>
    </source>
</evidence>
<evidence type="ECO:0000256" key="4">
    <source>
        <dbReference type="ARBA" id="ARBA00022491"/>
    </source>
</evidence>
<dbReference type="SUPFAM" id="SSF54277">
    <property type="entry name" value="CAD &amp; PB1 domains"/>
    <property type="match status" value="1"/>
</dbReference>
<dbReference type="InterPro" id="IPR003311">
    <property type="entry name" value="AUX_IAA"/>
</dbReference>
<organism evidence="13 14">
    <name type="scientific">Acacia crassicarpa</name>
    <name type="common">northern wattle</name>
    <dbReference type="NCBI Taxonomy" id="499986"/>
    <lineage>
        <taxon>Eukaryota</taxon>
        <taxon>Viridiplantae</taxon>
        <taxon>Streptophyta</taxon>
        <taxon>Embryophyta</taxon>
        <taxon>Tracheophyta</taxon>
        <taxon>Spermatophyta</taxon>
        <taxon>Magnoliopsida</taxon>
        <taxon>eudicotyledons</taxon>
        <taxon>Gunneridae</taxon>
        <taxon>Pentapetalae</taxon>
        <taxon>rosids</taxon>
        <taxon>fabids</taxon>
        <taxon>Fabales</taxon>
        <taxon>Fabaceae</taxon>
        <taxon>Caesalpinioideae</taxon>
        <taxon>mimosoid clade</taxon>
        <taxon>Acacieae</taxon>
        <taxon>Acacia</taxon>
    </lineage>
</organism>
<feature type="compositionally biased region" description="Basic and acidic residues" evidence="11">
    <location>
        <begin position="140"/>
        <end position="152"/>
    </location>
</feature>
<keyword evidence="7 10" id="KW-0539">Nucleus</keyword>
<evidence type="ECO:0000256" key="2">
    <source>
        <dbReference type="ARBA" id="ARBA00006728"/>
    </source>
</evidence>
<name>A0AAE1N287_9FABA</name>
<evidence type="ECO:0000256" key="10">
    <source>
        <dbReference type="RuleBase" id="RU004549"/>
    </source>
</evidence>
<protein>
    <recommendedName>
        <fullName evidence="10">Auxin-induced protein</fullName>
    </recommendedName>
</protein>
<evidence type="ECO:0000256" key="8">
    <source>
        <dbReference type="ARBA" id="ARBA00023294"/>
    </source>
</evidence>
<dbReference type="InterPro" id="IPR053793">
    <property type="entry name" value="PB1-like"/>
</dbReference>
<keyword evidence="8 10" id="KW-0927">Auxin signaling pathway</keyword>
<comment type="subunit">
    <text evidence="3 10">Homodimers and heterodimers.</text>
</comment>
<feature type="compositionally biased region" description="Low complexity" evidence="11">
    <location>
        <begin position="70"/>
        <end position="86"/>
    </location>
</feature>
<accession>A0AAE1N287</accession>
<feature type="region of interest" description="Disordered" evidence="11">
    <location>
        <begin position="130"/>
        <end position="163"/>
    </location>
</feature>
<dbReference type="PANTHER" id="PTHR31734:SF6">
    <property type="entry name" value="AUXIN-RESPONSIVE PROTEIN IAA11"/>
    <property type="match status" value="1"/>
</dbReference>
<evidence type="ECO:0000259" key="12">
    <source>
        <dbReference type="PROSITE" id="PS51745"/>
    </source>
</evidence>
<evidence type="ECO:0000256" key="9">
    <source>
        <dbReference type="ARBA" id="ARBA00025283"/>
    </source>
</evidence>
<dbReference type="PROSITE" id="PS51745">
    <property type="entry name" value="PB1"/>
    <property type="match status" value="1"/>
</dbReference>
<proteinExistence type="inferred from homology"/>
<evidence type="ECO:0000256" key="6">
    <source>
        <dbReference type="ARBA" id="ARBA00023163"/>
    </source>
</evidence>
<dbReference type="Pfam" id="PF02309">
    <property type="entry name" value="AUX_IAA"/>
    <property type="match status" value="1"/>
</dbReference>
<sequence length="294" mass="31914">MSTVSREDNLVLSSEDSSCPDESELELGLGLGFSRRPGLKSQSLSTNQYARILTAKDFPSMVSSRSATSLASSTSSSSSPSSVTRPNATAGIKRTADSVVAANCLSQVVGWPPVGAYRMNSFNNHAKSPATNGFNSVNEKSMDNGTEARKSTDNGIDNSNVSTTGKGHLKSTWFVKVNMDGLPIGRKVDLRVHNSYESLALTLEEMFDDHTVAVSSRIGSNGKEHGRAERRSTLLDGSSKFVLTYEDKDGDWMLVGDVPWGMFLSSVRRLRIMRTSEANGLAPKYEEKNSRQRS</sequence>
<evidence type="ECO:0000256" key="3">
    <source>
        <dbReference type="ARBA" id="ARBA00011726"/>
    </source>
</evidence>